<evidence type="ECO:0000313" key="7">
    <source>
        <dbReference type="Proteomes" id="UP000887566"/>
    </source>
</evidence>
<dbReference type="Pfam" id="PF01428">
    <property type="entry name" value="zf-AN1"/>
    <property type="match status" value="2"/>
</dbReference>
<feature type="region of interest" description="Disordered" evidence="5">
    <location>
        <begin position="105"/>
        <end position="138"/>
    </location>
</feature>
<evidence type="ECO:0000256" key="4">
    <source>
        <dbReference type="PROSITE-ProRule" id="PRU00449"/>
    </source>
</evidence>
<dbReference type="GO" id="GO:0008270">
    <property type="term" value="F:zinc ion binding"/>
    <property type="evidence" value="ECO:0007669"/>
    <property type="project" value="UniProtKB-KW"/>
</dbReference>
<dbReference type="Proteomes" id="UP000887566">
    <property type="component" value="Unplaced"/>
</dbReference>
<reference evidence="8" key="1">
    <citation type="submission" date="2022-11" db="UniProtKB">
        <authorList>
            <consortium name="WormBaseParasite"/>
        </authorList>
    </citation>
    <scope>IDENTIFICATION</scope>
</reference>
<dbReference type="Pfam" id="PF25327">
    <property type="entry name" value="UBL_ZFAND1"/>
    <property type="match status" value="1"/>
</dbReference>
<dbReference type="SMART" id="SM00154">
    <property type="entry name" value="ZnF_AN1"/>
    <property type="match status" value="2"/>
</dbReference>
<keyword evidence="2 4" id="KW-0863">Zinc-finger</keyword>
<dbReference type="InterPro" id="IPR035896">
    <property type="entry name" value="AN1-like_Znf"/>
</dbReference>
<evidence type="ECO:0000313" key="8">
    <source>
        <dbReference type="WBParaSite" id="PSAMB.scaffold906size38830.g9580.t1"/>
    </source>
</evidence>
<dbReference type="Gene3D" id="4.10.1110.10">
    <property type="entry name" value="AN1-like Zinc finger"/>
    <property type="match status" value="2"/>
</dbReference>
<dbReference type="AlphaFoldDB" id="A0A914XMT1"/>
<feature type="domain" description="AN1-type" evidence="6">
    <location>
        <begin position="65"/>
        <end position="113"/>
    </location>
</feature>
<organism evidence="7 8">
    <name type="scientific">Plectus sambesii</name>
    <dbReference type="NCBI Taxonomy" id="2011161"/>
    <lineage>
        <taxon>Eukaryota</taxon>
        <taxon>Metazoa</taxon>
        <taxon>Ecdysozoa</taxon>
        <taxon>Nematoda</taxon>
        <taxon>Chromadorea</taxon>
        <taxon>Plectida</taxon>
        <taxon>Plectina</taxon>
        <taxon>Plectoidea</taxon>
        <taxon>Plectidae</taxon>
        <taxon>Plectus</taxon>
    </lineage>
</organism>
<feature type="compositionally biased region" description="Pro residues" evidence="5">
    <location>
        <begin position="122"/>
        <end position="135"/>
    </location>
</feature>
<name>A0A914XMT1_9BILA</name>
<keyword evidence="1" id="KW-0479">Metal-binding</keyword>
<evidence type="ECO:0000259" key="6">
    <source>
        <dbReference type="PROSITE" id="PS51039"/>
    </source>
</evidence>
<sequence>MAEFPDLGQHCTFGHCQQLDFLPFHCNLCGQDFCKDHKAPHSHDCPSSRNEEADSGCSTSAPSKPLKPFCCSYASCSNNEAIKIICPFCELNYCLSHRHVTDHQCPHDPAKSQRPSVSLPHRPQPPTSVAAPPPHTETKKATVNKVLNAAQQQRADRLVLMKLKMKAGGAKDAIPESERLFILVILPDSADKGAVAVSNKWTVGKCYDQVIKTCNVDQKSDSNTKKLRLYMQDCSEAMDMSKNITDAGVTDGMTLELRYE</sequence>
<accession>A0A914XMT1</accession>
<dbReference type="InterPro" id="IPR057358">
    <property type="entry name" value="UBL_ZFAND1-like"/>
</dbReference>
<dbReference type="WBParaSite" id="PSAMB.scaffold906size38830.g9580.t1">
    <property type="protein sequence ID" value="PSAMB.scaffold906size38830.g9580.t1"/>
    <property type="gene ID" value="PSAMB.scaffold906size38830.g9580"/>
</dbReference>
<feature type="domain" description="AN1-type" evidence="6">
    <location>
        <begin position="5"/>
        <end position="53"/>
    </location>
</feature>
<proteinExistence type="predicted"/>
<dbReference type="GO" id="GO:0005737">
    <property type="term" value="C:cytoplasm"/>
    <property type="evidence" value="ECO:0007669"/>
    <property type="project" value="TreeGrafter"/>
</dbReference>
<dbReference type="PANTHER" id="PTHR14677">
    <property type="entry name" value="ARSENITE INDUCUBLE RNA ASSOCIATED PROTEIN AIP-1-RELATED"/>
    <property type="match status" value="1"/>
</dbReference>
<dbReference type="PANTHER" id="PTHR14677:SF40">
    <property type="entry name" value="CDC48-ASSOCIATED UBIQUITIN-LIKE_ZINC FINGER PROTEIN 1"/>
    <property type="match status" value="1"/>
</dbReference>
<evidence type="ECO:0000256" key="1">
    <source>
        <dbReference type="ARBA" id="ARBA00022723"/>
    </source>
</evidence>
<evidence type="ECO:0000256" key="5">
    <source>
        <dbReference type="SAM" id="MobiDB-lite"/>
    </source>
</evidence>
<keyword evidence="3" id="KW-0862">Zinc</keyword>
<evidence type="ECO:0000256" key="3">
    <source>
        <dbReference type="ARBA" id="ARBA00022833"/>
    </source>
</evidence>
<dbReference type="PROSITE" id="PS51039">
    <property type="entry name" value="ZF_AN1"/>
    <property type="match status" value="2"/>
</dbReference>
<dbReference type="InterPro" id="IPR000058">
    <property type="entry name" value="Znf_AN1"/>
</dbReference>
<keyword evidence="7" id="KW-1185">Reference proteome</keyword>
<evidence type="ECO:0000256" key="2">
    <source>
        <dbReference type="ARBA" id="ARBA00022771"/>
    </source>
</evidence>
<dbReference type="SUPFAM" id="SSF118310">
    <property type="entry name" value="AN1-like Zinc finger"/>
    <property type="match status" value="2"/>
</dbReference>
<protein>
    <submittedName>
        <fullName evidence="8">AN1-type domain-containing protein</fullName>
    </submittedName>
</protein>